<keyword evidence="2" id="KW-1185">Reference proteome</keyword>
<proteinExistence type="predicted"/>
<reference evidence="1" key="1">
    <citation type="journal article" date="2024" name="Int. J. Syst. Evol. Microbiol.">
        <title>Turicibacter faecis sp. nov., isolated from faeces of heart failure mouse model.</title>
        <authorList>
            <person name="Imamura Y."/>
            <person name="Motooka D."/>
            <person name="Nakajima Y."/>
            <person name="Ito S."/>
            <person name="Kitakaze M."/>
            <person name="Iida T."/>
            <person name="Nakamura S."/>
        </authorList>
    </citation>
    <scope>NUCLEOTIDE SEQUENCE</scope>
    <source>
        <strain evidence="1">TC023</strain>
    </source>
</reference>
<name>A0ABM8ILA0_9FIRM</name>
<organism evidence="1 2">
    <name type="scientific">Turicibacter faecis</name>
    <dbReference type="NCBI Taxonomy" id="2963365"/>
    <lineage>
        <taxon>Bacteria</taxon>
        <taxon>Bacillati</taxon>
        <taxon>Bacillota</taxon>
        <taxon>Erysipelotrichia</taxon>
        <taxon>Erysipelotrichales</taxon>
        <taxon>Turicibacteraceae</taxon>
        <taxon>Turicibacter</taxon>
    </lineage>
</organism>
<protein>
    <submittedName>
        <fullName evidence="1">Uncharacterized protein</fullName>
    </submittedName>
</protein>
<dbReference type="RefSeq" id="WP_338617889.1">
    <property type="nucleotide sequence ID" value="NZ_AP028127.1"/>
</dbReference>
<evidence type="ECO:0000313" key="1">
    <source>
        <dbReference type="EMBL" id="BEH90470.1"/>
    </source>
</evidence>
<evidence type="ECO:0000313" key="2">
    <source>
        <dbReference type="Proteomes" id="UP001432099"/>
    </source>
</evidence>
<dbReference type="EMBL" id="AP028127">
    <property type="protein sequence ID" value="BEH90470.1"/>
    <property type="molecule type" value="Genomic_DNA"/>
</dbReference>
<dbReference type="Proteomes" id="UP001432099">
    <property type="component" value="Chromosome"/>
</dbReference>
<sequence>MDSLKSLADETSGLFSCRQLTTQELIAILKADKDKIMNHNIPNLLSKQFELM</sequence>
<gene>
    <name evidence="1" type="ORF">T23_05720</name>
</gene>
<accession>A0ABM8ILA0</accession>